<dbReference type="PROSITE" id="PS50048">
    <property type="entry name" value="ZN2_CY6_FUNGAL_2"/>
    <property type="match status" value="1"/>
</dbReference>
<dbReference type="SUPFAM" id="SSF57701">
    <property type="entry name" value="Zn2/Cys6 DNA-binding domain"/>
    <property type="match status" value="1"/>
</dbReference>
<dbReference type="CDD" id="cd00067">
    <property type="entry name" value="GAL4"/>
    <property type="match status" value="1"/>
</dbReference>
<reference evidence="4" key="2">
    <citation type="submission" date="2023-06" db="EMBL/GenBank/DDBJ databases">
        <authorList>
            <consortium name="Lawrence Berkeley National Laboratory"/>
            <person name="Haridas S."/>
            <person name="Hensen N."/>
            <person name="Bonometti L."/>
            <person name="Westerberg I."/>
            <person name="Brannstrom I.O."/>
            <person name="Guillou S."/>
            <person name="Cros-Aarteil S."/>
            <person name="Calhoun S."/>
            <person name="Kuo A."/>
            <person name="Mondo S."/>
            <person name="Pangilinan J."/>
            <person name="Riley R."/>
            <person name="LaButti K."/>
            <person name="Andreopoulos B."/>
            <person name="Lipzen A."/>
            <person name="Chen C."/>
            <person name="Yanf M."/>
            <person name="Daum C."/>
            <person name="Ng V."/>
            <person name="Clum A."/>
            <person name="Steindorff A."/>
            <person name="Ohm R."/>
            <person name="Martin F."/>
            <person name="Silar P."/>
            <person name="Natvig D."/>
            <person name="Lalanne C."/>
            <person name="Gautier V."/>
            <person name="Ament-velasquez S.L."/>
            <person name="Kruys A."/>
            <person name="Hutchinson M.I."/>
            <person name="Powell A.J."/>
            <person name="Barry K."/>
            <person name="Miller A.N."/>
            <person name="Grigoriev I.V."/>
            <person name="Debuchy R."/>
            <person name="Gladieux P."/>
            <person name="Thoren M.H."/>
            <person name="Johannesson H."/>
        </authorList>
    </citation>
    <scope>NUCLEOTIDE SEQUENCE</scope>
    <source>
        <strain evidence="4">CBS 232.78</strain>
    </source>
</reference>
<dbReference type="InterPro" id="IPR036864">
    <property type="entry name" value="Zn2-C6_fun-type_DNA-bd_sf"/>
</dbReference>
<evidence type="ECO:0000313" key="4">
    <source>
        <dbReference type="EMBL" id="KAK3374837.1"/>
    </source>
</evidence>
<evidence type="ECO:0000313" key="5">
    <source>
        <dbReference type="Proteomes" id="UP001285441"/>
    </source>
</evidence>
<evidence type="ECO:0000259" key="3">
    <source>
        <dbReference type="PROSITE" id="PS50048"/>
    </source>
</evidence>
<reference evidence="4" key="1">
    <citation type="journal article" date="2023" name="Mol. Phylogenet. Evol.">
        <title>Genome-scale phylogeny and comparative genomics of the fungal order Sordariales.</title>
        <authorList>
            <person name="Hensen N."/>
            <person name="Bonometti L."/>
            <person name="Westerberg I."/>
            <person name="Brannstrom I.O."/>
            <person name="Guillou S."/>
            <person name="Cros-Aarteil S."/>
            <person name="Calhoun S."/>
            <person name="Haridas S."/>
            <person name="Kuo A."/>
            <person name="Mondo S."/>
            <person name="Pangilinan J."/>
            <person name="Riley R."/>
            <person name="LaButti K."/>
            <person name="Andreopoulos B."/>
            <person name="Lipzen A."/>
            <person name="Chen C."/>
            <person name="Yan M."/>
            <person name="Daum C."/>
            <person name="Ng V."/>
            <person name="Clum A."/>
            <person name="Steindorff A."/>
            <person name="Ohm R.A."/>
            <person name="Martin F."/>
            <person name="Silar P."/>
            <person name="Natvig D.O."/>
            <person name="Lalanne C."/>
            <person name="Gautier V."/>
            <person name="Ament-Velasquez S.L."/>
            <person name="Kruys A."/>
            <person name="Hutchinson M.I."/>
            <person name="Powell A.J."/>
            <person name="Barry K."/>
            <person name="Miller A.N."/>
            <person name="Grigoriev I.V."/>
            <person name="Debuchy R."/>
            <person name="Gladieux P."/>
            <person name="Hiltunen Thoren M."/>
            <person name="Johannesson H."/>
        </authorList>
    </citation>
    <scope>NUCLEOTIDE SEQUENCE</scope>
    <source>
        <strain evidence="4">CBS 232.78</strain>
    </source>
</reference>
<dbReference type="Pfam" id="PF00172">
    <property type="entry name" value="Zn_clus"/>
    <property type="match status" value="1"/>
</dbReference>
<dbReference type="GO" id="GO:0008270">
    <property type="term" value="F:zinc ion binding"/>
    <property type="evidence" value="ECO:0007669"/>
    <property type="project" value="InterPro"/>
</dbReference>
<sequence length="433" mass="46674">MSPAHRQSCDRCRQQKVRCLRNNNTSLPGPGQVSASLLCDRCAKVGADCVYSEKQRGHRRRCSVRSPSEIKGTDLFDLGPAFGNVDDGTPRSSTGPSHVITALMGHPSSDLHVDEGETAAGGFRAPDAEHHLLPLQIPSTSCSLESLATLLAEAVSASSMPAVPSFYDATAPAPLMEMDADHEDTTSFLFSQLTAVSQRAMRTARRLARSGTSAGATTLMVSSPEVNEALEDTNTLISTVNHIMTAVATAGRDGSMTTTDCAGLAFSALACHQNLMTLFRAICDAIQGTLQAKKEEREQQQEQQQQQQHAAPDNSGVGPLNVAQFVMVLQLLMHLISRMGRFLEISHTATEQESQFIAPAAMLDYSTMATDDYAIDIVPGQSTASSATPAHHSTRRSGLLEHVQEIVGNIPSERERLRLIIQELQAEMDHAEI</sequence>
<name>A0AAE0KEQ5_9PEZI</name>
<keyword evidence="1" id="KW-0539">Nucleus</keyword>
<feature type="domain" description="Zn(2)-C6 fungal-type" evidence="3">
    <location>
        <begin position="8"/>
        <end position="51"/>
    </location>
</feature>
<keyword evidence="5" id="KW-1185">Reference proteome</keyword>
<evidence type="ECO:0000256" key="2">
    <source>
        <dbReference type="SAM" id="MobiDB-lite"/>
    </source>
</evidence>
<proteinExistence type="predicted"/>
<comment type="caution">
    <text evidence="4">The sequence shown here is derived from an EMBL/GenBank/DDBJ whole genome shotgun (WGS) entry which is preliminary data.</text>
</comment>
<gene>
    <name evidence="4" type="ORF">B0H63DRAFT_257292</name>
</gene>
<dbReference type="GO" id="GO:0000981">
    <property type="term" value="F:DNA-binding transcription factor activity, RNA polymerase II-specific"/>
    <property type="evidence" value="ECO:0007669"/>
    <property type="project" value="InterPro"/>
</dbReference>
<feature type="region of interest" description="Disordered" evidence="2">
    <location>
        <begin position="294"/>
        <end position="315"/>
    </location>
</feature>
<dbReference type="AlphaFoldDB" id="A0AAE0KEQ5"/>
<dbReference type="Gene3D" id="4.10.240.10">
    <property type="entry name" value="Zn(2)-C6 fungal-type DNA-binding domain"/>
    <property type="match status" value="1"/>
</dbReference>
<evidence type="ECO:0000256" key="1">
    <source>
        <dbReference type="ARBA" id="ARBA00023242"/>
    </source>
</evidence>
<protein>
    <recommendedName>
        <fullName evidence="3">Zn(2)-C6 fungal-type domain-containing protein</fullName>
    </recommendedName>
</protein>
<dbReference type="EMBL" id="JAULSW010000007">
    <property type="protein sequence ID" value="KAK3374837.1"/>
    <property type="molecule type" value="Genomic_DNA"/>
</dbReference>
<accession>A0AAE0KEQ5</accession>
<dbReference type="Proteomes" id="UP001285441">
    <property type="component" value="Unassembled WGS sequence"/>
</dbReference>
<organism evidence="4 5">
    <name type="scientific">Podospora didyma</name>
    <dbReference type="NCBI Taxonomy" id="330526"/>
    <lineage>
        <taxon>Eukaryota</taxon>
        <taxon>Fungi</taxon>
        <taxon>Dikarya</taxon>
        <taxon>Ascomycota</taxon>
        <taxon>Pezizomycotina</taxon>
        <taxon>Sordariomycetes</taxon>
        <taxon>Sordariomycetidae</taxon>
        <taxon>Sordariales</taxon>
        <taxon>Podosporaceae</taxon>
        <taxon>Podospora</taxon>
    </lineage>
</organism>
<dbReference type="InterPro" id="IPR001138">
    <property type="entry name" value="Zn2Cys6_DnaBD"/>
</dbReference>
<dbReference type="SMART" id="SM00066">
    <property type="entry name" value="GAL4"/>
    <property type="match status" value="1"/>
</dbReference>